<evidence type="ECO:0000313" key="1">
    <source>
        <dbReference type="EMBL" id="TFK71314.1"/>
    </source>
</evidence>
<keyword evidence="2" id="KW-1185">Reference proteome</keyword>
<dbReference type="EMBL" id="ML208299">
    <property type="protein sequence ID" value="TFK71314.1"/>
    <property type="molecule type" value="Genomic_DNA"/>
</dbReference>
<gene>
    <name evidence="1" type="ORF">BDN72DRAFT_462329</name>
</gene>
<organism evidence="1 2">
    <name type="scientific">Pluteus cervinus</name>
    <dbReference type="NCBI Taxonomy" id="181527"/>
    <lineage>
        <taxon>Eukaryota</taxon>
        <taxon>Fungi</taxon>
        <taxon>Dikarya</taxon>
        <taxon>Basidiomycota</taxon>
        <taxon>Agaricomycotina</taxon>
        <taxon>Agaricomycetes</taxon>
        <taxon>Agaricomycetidae</taxon>
        <taxon>Agaricales</taxon>
        <taxon>Pluteineae</taxon>
        <taxon>Pluteaceae</taxon>
        <taxon>Pluteus</taxon>
    </lineage>
</organism>
<protein>
    <submittedName>
        <fullName evidence="1">Uncharacterized protein</fullName>
    </submittedName>
</protein>
<reference evidence="1 2" key="1">
    <citation type="journal article" date="2019" name="Nat. Ecol. Evol.">
        <title>Megaphylogeny resolves global patterns of mushroom evolution.</title>
        <authorList>
            <person name="Varga T."/>
            <person name="Krizsan K."/>
            <person name="Foldi C."/>
            <person name="Dima B."/>
            <person name="Sanchez-Garcia M."/>
            <person name="Sanchez-Ramirez S."/>
            <person name="Szollosi G.J."/>
            <person name="Szarkandi J.G."/>
            <person name="Papp V."/>
            <person name="Albert L."/>
            <person name="Andreopoulos W."/>
            <person name="Angelini C."/>
            <person name="Antonin V."/>
            <person name="Barry K.W."/>
            <person name="Bougher N.L."/>
            <person name="Buchanan P."/>
            <person name="Buyck B."/>
            <person name="Bense V."/>
            <person name="Catcheside P."/>
            <person name="Chovatia M."/>
            <person name="Cooper J."/>
            <person name="Damon W."/>
            <person name="Desjardin D."/>
            <person name="Finy P."/>
            <person name="Geml J."/>
            <person name="Haridas S."/>
            <person name="Hughes K."/>
            <person name="Justo A."/>
            <person name="Karasinski D."/>
            <person name="Kautmanova I."/>
            <person name="Kiss B."/>
            <person name="Kocsube S."/>
            <person name="Kotiranta H."/>
            <person name="LaButti K.M."/>
            <person name="Lechner B.E."/>
            <person name="Liimatainen K."/>
            <person name="Lipzen A."/>
            <person name="Lukacs Z."/>
            <person name="Mihaltcheva S."/>
            <person name="Morgado L.N."/>
            <person name="Niskanen T."/>
            <person name="Noordeloos M.E."/>
            <person name="Ohm R.A."/>
            <person name="Ortiz-Santana B."/>
            <person name="Ovrebo C."/>
            <person name="Racz N."/>
            <person name="Riley R."/>
            <person name="Savchenko A."/>
            <person name="Shiryaev A."/>
            <person name="Soop K."/>
            <person name="Spirin V."/>
            <person name="Szebenyi C."/>
            <person name="Tomsovsky M."/>
            <person name="Tulloss R.E."/>
            <person name="Uehling J."/>
            <person name="Grigoriev I.V."/>
            <person name="Vagvolgyi C."/>
            <person name="Papp T."/>
            <person name="Martin F.M."/>
            <person name="Miettinen O."/>
            <person name="Hibbett D.S."/>
            <person name="Nagy L.G."/>
        </authorList>
    </citation>
    <scope>NUCLEOTIDE SEQUENCE [LARGE SCALE GENOMIC DNA]</scope>
    <source>
        <strain evidence="1 2">NL-1719</strain>
    </source>
</reference>
<sequence length="479" mass="53627">MDKYVMQVQYRISGHKDTSETLTILDLPSEIVTDIFQYCTSGVGPIVLPADTAKPPWTLLSVCSDWRDLALEASELWSCMRIDLRSVQDMPKVLGLARTLIQRSGNRPLLISNSANMNDPKMYEKTVQFVQDIVMPAARRLRSLSYEGWVEAIVPLLTSPPGSLPILEKFEMWGRRLTSQDDLFKIQATAFQSAPHLRTVVLRAQYNPADPTLLNLSWHQLTTLRIVDLYVCASVLSTLLSQCVNLVNLTIDEAFPPGPGWNPAQYPIFLPTVTIFDGTLSTREYGPGVLLSALCFPNLQYLTLRIPQTTQFRHLEDGIDAFARRSFANLKGLCIIGMSPTSNLTTYEHLLDHISLVVTELQVPLVEYRSISFSQTVLSRLIPRLEMAPSSLRFLVLQVLSCDLENGTLAEVEEFHARRGLESVRMLIEGSIGAAHQQKVDELNEKALGMTVEIVPPRNLPMSSCVPIEWMSIDLSALE</sequence>
<name>A0ACD3B171_9AGAR</name>
<proteinExistence type="predicted"/>
<dbReference type="Proteomes" id="UP000308600">
    <property type="component" value="Unassembled WGS sequence"/>
</dbReference>
<accession>A0ACD3B171</accession>
<evidence type="ECO:0000313" key="2">
    <source>
        <dbReference type="Proteomes" id="UP000308600"/>
    </source>
</evidence>